<dbReference type="PROSITE" id="PS51257">
    <property type="entry name" value="PROKAR_LIPOPROTEIN"/>
    <property type="match status" value="1"/>
</dbReference>
<dbReference type="AlphaFoldDB" id="A0A0F9KY22"/>
<reference evidence="1" key="1">
    <citation type="journal article" date="2015" name="Nature">
        <title>Complex archaea that bridge the gap between prokaryotes and eukaryotes.</title>
        <authorList>
            <person name="Spang A."/>
            <person name="Saw J.H."/>
            <person name="Jorgensen S.L."/>
            <person name="Zaremba-Niedzwiedzka K."/>
            <person name="Martijn J."/>
            <person name="Lind A.E."/>
            <person name="van Eijk R."/>
            <person name="Schleper C."/>
            <person name="Guy L."/>
            <person name="Ettema T.J."/>
        </authorList>
    </citation>
    <scope>NUCLEOTIDE SEQUENCE</scope>
</reference>
<name>A0A0F9KY22_9ZZZZ</name>
<sequence length="277" mass="32350">MKLMSNSIYTIHGMKTKLSFIGLTSLFFILFSSCQKEDDLSVDKIRQENQYPLNAKLERVLLFSDIDSEQPISIVAEYEYDDDDRISKVSSPMYQDGEIAGALRYDLYEYNSIGQLATITNYHANSNSPTGFINLKNYSYTYSAEGKKEREYIEYPQINSFEYSPFKYDNDRLARIEKYGNTNELESYIVNEYGGSGQIIKETSYANDNHPYSYTEHIYSEGLNIKSNVYAGQTMEHIRERLKTYDENHNLIILEINELSLFSCTMSYVLRYEYYDE</sequence>
<accession>A0A0F9KY22</accession>
<protein>
    <recommendedName>
        <fullName evidence="2">DUF4595 domain-containing protein</fullName>
    </recommendedName>
</protein>
<evidence type="ECO:0008006" key="2">
    <source>
        <dbReference type="Google" id="ProtNLM"/>
    </source>
</evidence>
<proteinExistence type="predicted"/>
<organism evidence="1">
    <name type="scientific">marine sediment metagenome</name>
    <dbReference type="NCBI Taxonomy" id="412755"/>
    <lineage>
        <taxon>unclassified sequences</taxon>
        <taxon>metagenomes</taxon>
        <taxon>ecological metagenomes</taxon>
    </lineage>
</organism>
<evidence type="ECO:0000313" key="1">
    <source>
        <dbReference type="EMBL" id="KKM87194.1"/>
    </source>
</evidence>
<gene>
    <name evidence="1" type="ORF">LCGC14_1271360</name>
</gene>
<comment type="caution">
    <text evidence="1">The sequence shown here is derived from an EMBL/GenBank/DDBJ whole genome shotgun (WGS) entry which is preliminary data.</text>
</comment>
<dbReference type="Gene3D" id="2.180.10.10">
    <property type="entry name" value="RHS repeat-associated core"/>
    <property type="match status" value="1"/>
</dbReference>
<dbReference type="EMBL" id="LAZR01007138">
    <property type="protein sequence ID" value="KKM87194.1"/>
    <property type="molecule type" value="Genomic_DNA"/>
</dbReference>